<keyword evidence="2" id="KW-1185">Reference proteome</keyword>
<name>A0ABQ0B3H0_9FIRM</name>
<sequence>MNNKSIENYLKMKIGIDEPFKFHCTQCGECCFNRDKEVILLSANDIFRIAKSLKLTPGETVKRYGFVYIGADSRLPIVILKTIDPMGQCVLLKENKCAVHDNKPVICAMFPIGRMLKINPEESEDTKQYKIEYLYVNPECGDDADTHTVSEWLYQFGISLEDKFFAAWSLALSKLSLVLQKAEEHFTEKTMQELWDTTLGLLYLNYDISQDFDSQFGANVEKLMELVQILSQYWDNAGQGDKSTSMSDNKGNN</sequence>
<dbReference type="InterPro" id="IPR005358">
    <property type="entry name" value="Puta_zinc/iron-chelating_dom"/>
</dbReference>
<organism evidence="1 2">
    <name type="scientific">Blautia hominis</name>
    <dbReference type="NCBI Taxonomy" id="2025493"/>
    <lineage>
        <taxon>Bacteria</taxon>
        <taxon>Bacillati</taxon>
        <taxon>Bacillota</taxon>
        <taxon>Clostridia</taxon>
        <taxon>Lachnospirales</taxon>
        <taxon>Lachnospiraceae</taxon>
        <taxon>Blautia</taxon>
    </lineage>
</organism>
<evidence type="ECO:0008006" key="3">
    <source>
        <dbReference type="Google" id="ProtNLM"/>
    </source>
</evidence>
<gene>
    <name evidence="1" type="ORF">K040078D81_01100</name>
</gene>
<dbReference type="PANTHER" id="PTHR35866">
    <property type="entry name" value="PUTATIVE-RELATED"/>
    <property type="match status" value="1"/>
</dbReference>
<dbReference type="Proteomes" id="UP001600943">
    <property type="component" value="Unassembled WGS sequence"/>
</dbReference>
<dbReference type="EMBL" id="BAABYW010000001">
    <property type="protein sequence ID" value="GAA6405993.1"/>
    <property type="molecule type" value="Genomic_DNA"/>
</dbReference>
<protein>
    <recommendedName>
        <fullName evidence="3">YkgJ family cysteine cluster protein</fullName>
    </recommendedName>
</protein>
<reference evidence="1 2" key="1">
    <citation type="submission" date="2024-04" db="EMBL/GenBank/DDBJ databases">
        <title>Defined microbial consortia suppress multidrug-resistant proinflammatory Enterobacteriaceae via ecological control.</title>
        <authorList>
            <person name="Furuichi M."/>
            <person name="Kawaguchi T."/>
            <person name="Pust M."/>
            <person name="Yasuma K."/>
            <person name="Plichta D."/>
            <person name="Hasegawa N."/>
            <person name="Ohya T."/>
            <person name="Bhattarai S."/>
            <person name="Sasajima S."/>
            <person name="Aoto Y."/>
            <person name="Tuganbaev T."/>
            <person name="Yaginuma M."/>
            <person name="Ueda M."/>
            <person name="Okahashi N."/>
            <person name="Amafuji K."/>
            <person name="Kiridooshi Y."/>
            <person name="Sugita K."/>
            <person name="Strazar M."/>
            <person name="Skelly A."/>
            <person name="Suda W."/>
            <person name="Hattori M."/>
            <person name="Nakamoto N."/>
            <person name="Caballero S."/>
            <person name="Norman J."/>
            <person name="Olle B."/>
            <person name="Tanoue T."/>
            <person name="Arita M."/>
            <person name="Bucci V."/>
            <person name="Atarashi K."/>
            <person name="Xavier R."/>
            <person name="Honda K."/>
        </authorList>
    </citation>
    <scope>NUCLEOTIDE SEQUENCE [LARGE SCALE GENOMIC DNA]</scope>
    <source>
        <strain evidence="2">k04-0078-D8-1</strain>
    </source>
</reference>
<dbReference type="PANTHER" id="PTHR35866:SF1">
    <property type="entry name" value="YKGJ FAMILY CYSTEINE CLUSTER PROTEIN"/>
    <property type="match status" value="1"/>
</dbReference>
<comment type="caution">
    <text evidence="1">The sequence shown here is derived from an EMBL/GenBank/DDBJ whole genome shotgun (WGS) entry which is preliminary data.</text>
</comment>
<accession>A0ABQ0B3H0</accession>
<evidence type="ECO:0000313" key="1">
    <source>
        <dbReference type="EMBL" id="GAA6405993.1"/>
    </source>
</evidence>
<proteinExistence type="predicted"/>
<dbReference type="RefSeq" id="WP_256162318.1">
    <property type="nucleotide sequence ID" value="NZ_BAABYW010000001.1"/>
</dbReference>
<evidence type="ECO:0000313" key="2">
    <source>
        <dbReference type="Proteomes" id="UP001600943"/>
    </source>
</evidence>
<dbReference type="Pfam" id="PF03692">
    <property type="entry name" value="CxxCxxCC"/>
    <property type="match status" value="1"/>
</dbReference>